<dbReference type="Pfam" id="PF08348">
    <property type="entry name" value="PAS_6"/>
    <property type="match status" value="1"/>
</dbReference>
<dbReference type="Proteomes" id="UP000192368">
    <property type="component" value="Unassembled WGS sequence"/>
</dbReference>
<keyword evidence="4" id="KW-1185">Reference proteome</keyword>
<accession>A0A1W1VD62</accession>
<dbReference type="PANTHER" id="PTHR35568">
    <property type="entry name" value="TRANSCRIPTIONAL REGULATOR DAUR"/>
    <property type="match status" value="1"/>
</dbReference>
<dbReference type="AlphaFoldDB" id="A0A1W1VD62"/>
<organism evidence="3 4">
    <name type="scientific">Peptoniphilus asaccharolyticus DSM 20463</name>
    <dbReference type="NCBI Taxonomy" id="573058"/>
    <lineage>
        <taxon>Bacteria</taxon>
        <taxon>Bacillati</taxon>
        <taxon>Bacillota</taxon>
        <taxon>Tissierellia</taxon>
        <taxon>Tissierellales</taxon>
        <taxon>Peptoniphilaceae</taxon>
        <taxon>Peptoniphilus</taxon>
    </lineage>
</organism>
<dbReference type="OrthoDB" id="9796595at2"/>
<name>A0A1W1VD62_PEPAS</name>
<evidence type="ECO:0000313" key="3">
    <source>
        <dbReference type="EMBL" id="SMB90884.1"/>
    </source>
</evidence>
<dbReference type="GO" id="GO:0003677">
    <property type="term" value="F:DNA binding"/>
    <property type="evidence" value="ECO:0007669"/>
    <property type="project" value="UniProtKB-KW"/>
</dbReference>
<evidence type="ECO:0000313" key="4">
    <source>
        <dbReference type="Proteomes" id="UP000192368"/>
    </source>
</evidence>
<dbReference type="InterPro" id="IPR013559">
    <property type="entry name" value="YheO"/>
</dbReference>
<dbReference type="InterPro" id="IPR039445">
    <property type="entry name" value="DauR-like_HTH"/>
</dbReference>
<dbReference type="PANTHER" id="PTHR35568:SF1">
    <property type="entry name" value="TRANSCRIPTIONAL REGULATOR DAUR"/>
    <property type="match status" value="1"/>
</dbReference>
<gene>
    <name evidence="3" type="ORF">SAMN00017477_1714</name>
</gene>
<dbReference type="RefSeq" id="WP_084231254.1">
    <property type="nucleotide sequence ID" value="NZ_FWWR01000011.1"/>
</dbReference>
<dbReference type="EMBL" id="FWWR01000011">
    <property type="protein sequence ID" value="SMB90884.1"/>
    <property type="molecule type" value="Genomic_DNA"/>
</dbReference>
<dbReference type="STRING" id="573058.SAMN00017477_1714"/>
<keyword evidence="3" id="KW-0238">DNA-binding</keyword>
<proteinExistence type="predicted"/>
<sequence length="227" mass="26640">MNKIEKNQLLKSYIPYVDFMANVTGKKCEVVLRNFHEGESDIIYIVNGHLSGRKVGDSITGYALKKIMKADYKTNDYVTNYIMINEINQKVFRASTYYIKEANELIGLISINYDLTDYLKFRDFYNESVLYGVEESPDSNRKDYFGDSLDDITEAVIHNVLIYWDRSIPIRHIYHDENPIRQMYNLGVFKYKGAVNKVAEMLDISIQTIYRYIKNIESSNERVKKEK</sequence>
<feature type="domain" description="Transcriptional regulator DauR-like HTH" evidence="2">
    <location>
        <begin position="180"/>
        <end position="214"/>
    </location>
</feature>
<protein>
    <submittedName>
        <fullName evidence="3">Predicted transcriptional regulator YheO, contains PAS and DNA-binding HTH domains</fullName>
    </submittedName>
</protein>
<reference evidence="4" key="1">
    <citation type="submission" date="2017-04" db="EMBL/GenBank/DDBJ databases">
        <authorList>
            <person name="Varghese N."/>
            <person name="Submissions S."/>
        </authorList>
    </citation>
    <scope>NUCLEOTIDE SEQUENCE [LARGE SCALE GENOMIC DNA]</scope>
    <source>
        <strain evidence="4">DSM 20463</strain>
    </source>
</reference>
<feature type="domain" description="YheO-like" evidence="1">
    <location>
        <begin position="10"/>
        <end position="122"/>
    </location>
</feature>
<evidence type="ECO:0000259" key="1">
    <source>
        <dbReference type="Pfam" id="PF08348"/>
    </source>
</evidence>
<dbReference type="Pfam" id="PF13309">
    <property type="entry name" value="HTH_22"/>
    <property type="match status" value="1"/>
</dbReference>
<dbReference type="InterPro" id="IPR039446">
    <property type="entry name" value="DauR-like"/>
</dbReference>
<evidence type="ECO:0000259" key="2">
    <source>
        <dbReference type="Pfam" id="PF13309"/>
    </source>
</evidence>